<evidence type="ECO:0000313" key="2">
    <source>
        <dbReference type="Proteomes" id="UP001232148"/>
    </source>
</evidence>
<protein>
    <submittedName>
        <fullName evidence="1">Uncharacterized protein</fullName>
    </submittedName>
</protein>
<keyword evidence="2" id="KW-1185">Reference proteome</keyword>
<evidence type="ECO:0000313" key="1">
    <source>
        <dbReference type="EMBL" id="KAK2033863.1"/>
    </source>
</evidence>
<dbReference type="Proteomes" id="UP001232148">
    <property type="component" value="Unassembled WGS sequence"/>
</dbReference>
<organism evidence="1 2">
    <name type="scientific">Colletotrichum zoysiae</name>
    <dbReference type="NCBI Taxonomy" id="1216348"/>
    <lineage>
        <taxon>Eukaryota</taxon>
        <taxon>Fungi</taxon>
        <taxon>Dikarya</taxon>
        <taxon>Ascomycota</taxon>
        <taxon>Pezizomycotina</taxon>
        <taxon>Sordariomycetes</taxon>
        <taxon>Hypocreomycetidae</taxon>
        <taxon>Glomerellales</taxon>
        <taxon>Glomerellaceae</taxon>
        <taxon>Colletotrichum</taxon>
        <taxon>Colletotrichum graminicola species complex</taxon>
    </lineage>
</organism>
<accession>A0AAD9HRP8</accession>
<dbReference type="AlphaFoldDB" id="A0AAD9HRP8"/>
<name>A0AAD9HRP8_9PEZI</name>
<reference evidence="1" key="1">
    <citation type="submission" date="2021-06" db="EMBL/GenBank/DDBJ databases">
        <title>Comparative genomics, transcriptomics and evolutionary studies reveal genomic signatures of adaptation to plant cell wall in hemibiotrophic fungi.</title>
        <authorList>
            <consortium name="DOE Joint Genome Institute"/>
            <person name="Baroncelli R."/>
            <person name="Diaz J.F."/>
            <person name="Benocci T."/>
            <person name="Peng M."/>
            <person name="Battaglia E."/>
            <person name="Haridas S."/>
            <person name="Andreopoulos W."/>
            <person name="Labutti K."/>
            <person name="Pangilinan J."/>
            <person name="Floch G.L."/>
            <person name="Makela M.R."/>
            <person name="Henrissat B."/>
            <person name="Grigoriev I.V."/>
            <person name="Crouch J.A."/>
            <person name="De Vries R.P."/>
            <person name="Sukno S.A."/>
            <person name="Thon M.R."/>
        </authorList>
    </citation>
    <scope>NUCLEOTIDE SEQUENCE</scope>
    <source>
        <strain evidence="1">MAFF235873</strain>
    </source>
</reference>
<proteinExistence type="predicted"/>
<gene>
    <name evidence="1" type="ORF">LX32DRAFT_24336</name>
</gene>
<comment type="caution">
    <text evidence="1">The sequence shown here is derived from an EMBL/GenBank/DDBJ whole genome shotgun (WGS) entry which is preliminary data.</text>
</comment>
<sequence>MRVQNALTDSCHAYGYSSSIRYQSEVRKEDYRRLDGTQVSVDAPARRNPWPKCNRPNKARHRRLGLVCVCACRYVCNLLHITYPTGYTAEAGNDGKQGRIRR</sequence>
<dbReference type="EMBL" id="MU842818">
    <property type="protein sequence ID" value="KAK2033863.1"/>
    <property type="molecule type" value="Genomic_DNA"/>
</dbReference>